<organism evidence="1 2">
    <name type="scientific">Haematococcus lacustris</name>
    <name type="common">Green alga</name>
    <name type="synonym">Haematococcus pluvialis</name>
    <dbReference type="NCBI Taxonomy" id="44745"/>
    <lineage>
        <taxon>Eukaryota</taxon>
        <taxon>Viridiplantae</taxon>
        <taxon>Chlorophyta</taxon>
        <taxon>core chlorophytes</taxon>
        <taxon>Chlorophyceae</taxon>
        <taxon>CS clade</taxon>
        <taxon>Chlamydomonadales</taxon>
        <taxon>Haematococcaceae</taxon>
        <taxon>Haematococcus</taxon>
    </lineage>
</organism>
<accession>A0A6A0A202</accession>
<reference evidence="1 2" key="1">
    <citation type="submission" date="2020-02" db="EMBL/GenBank/DDBJ databases">
        <title>Draft genome sequence of Haematococcus lacustris strain NIES-144.</title>
        <authorList>
            <person name="Morimoto D."/>
            <person name="Nakagawa S."/>
            <person name="Yoshida T."/>
            <person name="Sawayama S."/>
        </authorList>
    </citation>
    <scope>NUCLEOTIDE SEQUENCE [LARGE SCALE GENOMIC DNA]</scope>
    <source>
        <strain evidence="1 2">NIES-144</strain>
    </source>
</reference>
<sequence>MSPRPFLKIATTDTDRVVCPPSWPTSHALNSFLHVIASSCSNHMLAQVWSLDGSAQPLGLPFYAIPQPEEQWCGGGAGAGP</sequence>
<evidence type="ECO:0000313" key="2">
    <source>
        <dbReference type="Proteomes" id="UP000485058"/>
    </source>
</evidence>
<dbReference type="Proteomes" id="UP000485058">
    <property type="component" value="Unassembled WGS sequence"/>
</dbReference>
<protein>
    <submittedName>
        <fullName evidence="1">Uncharacterized protein</fullName>
    </submittedName>
</protein>
<keyword evidence="2" id="KW-1185">Reference proteome</keyword>
<comment type="caution">
    <text evidence="1">The sequence shown here is derived from an EMBL/GenBank/DDBJ whole genome shotgun (WGS) entry which is preliminary data.</text>
</comment>
<dbReference type="EMBL" id="BLLF01002904">
    <property type="protein sequence ID" value="GFH25734.1"/>
    <property type="molecule type" value="Genomic_DNA"/>
</dbReference>
<gene>
    <name evidence="1" type="ORF">HaLaN_23743</name>
</gene>
<proteinExistence type="predicted"/>
<evidence type="ECO:0000313" key="1">
    <source>
        <dbReference type="EMBL" id="GFH25734.1"/>
    </source>
</evidence>
<dbReference type="AlphaFoldDB" id="A0A6A0A202"/>
<name>A0A6A0A202_HAELA</name>